<gene>
    <name evidence="1" type="ORF">P8936_06385</name>
</gene>
<organism evidence="1">
    <name type="scientific">Edaphobacter paludis</name>
    <dbReference type="NCBI Taxonomy" id="3035702"/>
    <lineage>
        <taxon>Bacteria</taxon>
        <taxon>Pseudomonadati</taxon>
        <taxon>Acidobacteriota</taxon>
        <taxon>Terriglobia</taxon>
        <taxon>Terriglobales</taxon>
        <taxon>Acidobacteriaceae</taxon>
        <taxon>Edaphobacter</taxon>
    </lineage>
</organism>
<accession>A0AAU7DBN9</accession>
<dbReference type="AlphaFoldDB" id="A0AAU7DBN9"/>
<name>A0AAU7DBN9_9BACT</name>
<evidence type="ECO:0000313" key="1">
    <source>
        <dbReference type="EMBL" id="XBH14781.1"/>
    </source>
</evidence>
<protein>
    <recommendedName>
        <fullName evidence="2">Transposase</fullName>
    </recommendedName>
</protein>
<dbReference type="EMBL" id="CP121195">
    <property type="protein sequence ID" value="XBH14781.1"/>
    <property type="molecule type" value="Genomic_DNA"/>
</dbReference>
<proteinExistence type="predicted"/>
<reference evidence="1" key="1">
    <citation type="submission" date="2023-03" db="EMBL/GenBank/DDBJ databases">
        <title>Edaphobacter sp.</title>
        <authorList>
            <person name="Huber K.J."/>
            <person name="Papendorf J."/>
            <person name="Pilke C."/>
            <person name="Bunk B."/>
            <person name="Sproeer C."/>
            <person name="Pester M."/>
        </authorList>
    </citation>
    <scope>NUCLEOTIDE SEQUENCE</scope>
    <source>
        <strain evidence="1">DSM 109920</strain>
    </source>
</reference>
<sequence>MKKPSTKTVRQRVKLPDGQLTIGLDLGDRSSFYCVLNGAGEVILEEKIATNPEAMKKAFSTTAEPNRSGDR</sequence>
<evidence type="ECO:0008006" key="2">
    <source>
        <dbReference type="Google" id="ProtNLM"/>
    </source>
</evidence>
<dbReference type="RefSeq" id="WP_348270053.1">
    <property type="nucleotide sequence ID" value="NZ_CP121195.1"/>
</dbReference>